<dbReference type="EMBL" id="DVNF01000023">
    <property type="protein sequence ID" value="HIU59872.1"/>
    <property type="molecule type" value="Genomic_DNA"/>
</dbReference>
<keyword evidence="1" id="KW-0472">Membrane</keyword>
<protein>
    <submittedName>
        <fullName evidence="2">Sporulation protein YunB</fullName>
    </submittedName>
</protein>
<dbReference type="Proteomes" id="UP000824094">
    <property type="component" value="Unassembled WGS sequence"/>
</dbReference>
<proteinExistence type="predicted"/>
<dbReference type="AlphaFoldDB" id="A0A9D1SHJ2"/>
<sequence>MPRNAKGSGRIKIVIALVIIILIIVSAVGYFESVATPLVKELAEADVQAMIVSSFIEANAKIKKFSEFYESFFSYEKNDSGEITLIKANTPAINSLSIYAQEAMQKSLDKITDYDVQIPTGAFTGLSVLADKGHPVSINIAPVGVVNVSIGSYYYTEGINQTIHRLIMRVTGTVRMLVPMNADDVAVSMDFILSEDVILGRVPDSYITGISDDNIFDLLP</sequence>
<dbReference type="NCBIfam" id="TIGR02832">
    <property type="entry name" value="spo_yunB"/>
    <property type="match status" value="1"/>
</dbReference>
<reference evidence="2" key="2">
    <citation type="journal article" date="2021" name="PeerJ">
        <title>Extensive microbial diversity within the chicken gut microbiome revealed by metagenomics and culture.</title>
        <authorList>
            <person name="Gilroy R."/>
            <person name="Ravi A."/>
            <person name="Getino M."/>
            <person name="Pursley I."/>
            <person name="Horton D.L."/>
            <person name="Alikhan N.F."/>
            <person name="Baker D."/>
            <person name="Gharbi K."/>
            <person name="Hall N."/>
            <person name="Watson M."/>
            <person name="Adriaenssens E.M."/>
            <person name="Foster-Nyarko E."/>
            <person name="Jarju S."/>
            <person name="Secka A."/>
            <person name="Antonio M."/>
            <person name="Oren A."/>
            <person name="Chaudhuri R.R."/>
            <person name="La Ragione R."/>
            <person name="Hildebrand F."/>
            <person name="Pallen M.J."/>
        </authorList>
    </citation>
    <scope>NUCLEOTIDE SEQUENCE</scope>
    <source>
        <strain evidence="2">18911</strain>
    </source>
</reference>
<dbReference type="Pfam" id="PF09560">
    <property type="entry name" value="Spore_YunB"/>
    <property type="match status" value="1"/>
</dbReference>
<accession>A0A9D1SHJ2</accession>
<evidence type="ECO:0000256" key="1">
    <source>
        <dbReference type="SAM" id="Phobius"/>
    </source>
</evidence>
<keyword evidence="1" id="KW-1133">Transmembrane helix</keyword>
<keyword evidence="1" id="KW-0812">Transmembrane</keyword>
<evidence type="ECO:0000313" key="2">
    <source>
        <dbReference type="EMBL" id="HIU59872.1"/>
    </source>
</evidence>
<reference evidence="2" key="1">
    <citation type="submission" date="2020-10" db="EMBL/GenBank/DDBJ databases">
        <authorList>
            <person name="Gilroy R."/>
        </authorList>
    </citation>
    <scope>NUCLEOTIDE SEQUENCE</scope>
    <source>
        <strain evidence="2">18911</strain>
    </source>
</reference>
<dbReference type="InterPro" id="IPR014197">
    <property type="entry name" value="Sporulation_prot_YunB"/>
</dbReference>
<evidence type="ECO:0000313" key="3">
    <source>
        <dbReference type="Proteomes" id="UP000824094"/>
    </source>
</evidence>
<feature type="transmembrane region" description="Helical" evidence="1">
    <location>
        <begin position="12"/>
        <end position="31"/>
    </location>
</feature>
<name>A0A9D1SHJ2_9FIRM</name>
<comment type="caution">
    <text evidence="2">The sequence shown here is derived from an EMBL/GenBank/DDBJ whole genome shotgun (WGS) entry which is preliminary data.</text>
</comment>
<gene>
    <name evidence="2" type="primary">yunB</name>
    <name evidence="2" type="ORF">IAB05_00610</name>
</gene>
<organism evidence="2 3">
    <name type="scientific">Candidatus Stercoripulliclostridium merdigallinarum</name>
    <dbReference type="NCBI Taxonomy" id="2840951"/>
    <lineage>
        <taxon>Bacteria</taxon>
        <taxon>Bacillati</taxon>
        <taxon>Bacillota</taxon>
        <taxon>Clostridia</taxon>
        <taxon>Eubacteriales</taxon>
        <taxon>Candidatus Stercoripulliclostridium</taxon>
    </lineage>
</organism>